<reference evidence="1 2" key="1">
    <citation type="submission" date="2019-04" db="EMBL/GenBank/DDBJ databases">
        <title>Microbes associate with the intestines of laboratory mice.</title>
        <authorList>
            <person name="Navarre W."/>
            <person name="Wong E."/>
            <person name="Huang K."/>
            <person name="Tropini C."/>
            <person name="Ng K."/>
            <person name="Yu B."/>
        </authorList>
    </citation>
    <scope>NUCLEOTIDE SEQUENCE [LARGE SCALE GENOMIC DNA]</scope>
    <source>
        <strain evidence="1 2">NM06_A21</strain>
    </source>
</reference>
<dbReference type="EMBL" id="SRYD01000024">
    <property type="protein sequence ID" value="TGY74199.1"/>
    <property type="molecule type" value="Genomic_DNA"/>
</dbReference>
<gene>
    <name evidence="1" type="ORF">E5333_07170</name>
</gene>
<organism evidence="1 2">
    <name type="scientific">Muribaculum intestinale</name>
    <dbReference type="NCBI Taxonomy" id="1796646"/>
    <lineage>
        <taxon>Bacteria</taxon>
        <taxon>Pseudomonadati</taxon>
        <taxon>Bacteroidota</taxon>
        <taxon>Bacteroidia</taxon>
        <taxon>Bacteroidales</taxon>
        <taxon>Muribaculaceae</taxon>
        <taxon>Muribaculum</taxon>
    </lineage>
</organism>
<dbReference type="AlphaFoldDB" id="A0A4V3RUA4"/>
<evidence type="ECO:0000313" key="1">
    <source>
        <dbReference type="EMBL" id="TGY74199.1"/>
    </source>
</evidence>
<protein>
    <submittedName>
        <fullName evidence="1">Uncharacterized protein</fullName>
    </submittedName>
</protein>
<sequence length="147" mass="17150">MLDNKHKAELGQRKQPKNLRVFYGWAKVGKIRKKEAISVIFENEKMREERTLRAVAKYQHTVYVRQQTDAELSDAIGSTRMFSEYSIFLAEKRLQGSLELALKVNSDADKNHVSADERIKIADALRSHFLENHPDYKEPITQQEIEF</sequence>
<accession>A0A4V3RUA4</accession>
<dbReference type="RefSeq" id="WP_128713545.1">
    <property type="nucleotide sequence ID" value="NZ_SRYD01000024.1"/>
</dbReference>
<name>A0A4V3RUA4_9BACT</name>
<proteinExistence type="predicted"/>
<evidence type="ECO:0000313" key="2">
    <source>
        <dbReference type="Proteomes" id="UP000306630"/>
    </source>
</evidence>
<comment type="caution">
    <text evidence="1">The sequence shown here is derived from an EMBL/GenBank/DDBJ whole genome shotgun (WGS) entry which is preliminary data.</text>
</comment>
<dbReference type="Proteomes" id="UP000306630">
    <property type="component" value="Unassembled WGS sequence"/>
</dbReference>